<dbReference type="AlphaFoldDB" id="A0A7G9FZF3"/>
<evidence type="ECO:0000313" key="2">
    <source>
        <dbReference type="EMBL" id="QNM03935.1"/>
    </source>
</evidence>
<protein>
    <submittedName>
        <fullName evidence="2">Uncharacterized protein</fullName>
    </submittedName>
</protein>
<keyword evidence="3" id="KW-1185">Reference proteome</keyword>
<dbReference type="Proteomes" id="UP000515981">
    <property type="component" value="Chromosome"/>
</dbReference>
<dbReference type="EMBL" id="CP060633">
    <property type="protein sequence ID" value="QNM03935.1"/>
    <property type="molecule type" value="Genomic_DNA"/>
</dbReference>
<reference evidence="2 3" key="1">
    <citation type="submission" date="2020-08" db="EMBL/GenBank/DDBJ databases">
        <authorList>
            <person name="Liu C."/>
            <person name="Sun Q."/>
        </authorList>
    </citation>
    <scope>NUCLEOTIDE SEQUENCE [LARGE SCALE GENOMIC DNA]</scope>
    <source>
        <strain evidence="2 3">NSJ-8</strain>
    </source>
</reference>
<gene>
    <name evidence="1" type="ORF">H9Q77_07645</name>
    <name evidence="2" type="ORF">H9Q77_07700</name>
</gene>
<evidence type="ECO:0000313" key="1">
    <source>
        <dbReference type="EMBL" id="QNM03924.1"/>
    </source>
</evidence>
<dbReference type="KEGG" id="ssun:H9Q77_07700"/>
<dbReference type="EMBL" id="CP060633">
    <property type="protein sequence ID" value="QNM03924.1"/>
    <property type="molecule type" value="Genomic_DNA"/>
</dbReference>
<accession>A0A7G9FZF3</accession>
<organism evidence="2 3">
    <name type="scientific">Simiaoa sunii</name>
    <dbReference type="NCBI Taxonomy" id="2763672"/>
    <lineage>
        <taxon>Bacteria</taxon>
        <taxon>Bacillati</taxon>
        <taxon>Bacillota</taxon>
        <taxon>Clostridia</taxon>
        <taxon>Lachnospirales</taxon>
        <taxon>Lachnospiraceae</taxon>
        <taxon>Simiaoa</taxon>
    </lineage>
</organism>
<proteinExistence type="predicted"/>
<evidence type="ECO:0000313" key="3">
    <source>
        <dbReference type="Proteomes" id="UP000515981"/>
    </source>
</evidence>
<dbReference type="KEGG" id="ssun:H9Q77_07645"/>
<name>A0A7G9FZF3_9FIRM</name>
<sequence length="129" mass="15199">MGGIEIYRNIYIKEQQWINRLMDVEFRGRDILLKQFSKAKIIYKQEYAFISLKFKIEGEIEPYPYRVRVPVEMRAFQTSTAPIVFLLHVVNGVIDELEIITADLTQIDADSIKLEKVEYEVNQEVVVKK</sequence>